<feature type="compositionally biased region" description="Basic and acidic residues" evidence="1">
    <location>
        <begin position="16"/>
        <end position="26"/>
    </location>
</feature>
<dbReference type="Proteomes" id="UP000194236">
    <property type="component" value="Unassembled WGS sequence"/>
</dbReference>
<feature type="compositionally biased region" description="Basic and acidic residues" evidence="1">
    <location>
        <begin position="300"/>
        <end position="313"/>
    </location>
</feature>
<dbReference type="GO" id="GO:0042393">
    <property type="term" value="F:histone binding"/>
    <property type="evidence" value="ECO:0007669"/>
    <property type="project" value="TreeGrafter"/>
</dbReference>
<sequence length="407" mass="47367">SSTAPLSNVDININGEESKQPTKSCDDNFYNNDDEDETKQMNDHQNIEIGNGDENSNETGHEIINDDEQQHEDLSKDEVENDPNFAIICSFLEKFGNYLDLKYSIKHLKSMFEDYTKGMFRPDLIDLHIKLLRKRRKYINKEKWEKALMRFCSEYSNIDAWNLEQFGYKNADLSLRLRIFLRLLEAMFDFNQKFKSELNSSFETSSLRIPAIGRDLTGYTYWYQLDSDLDFRLYKDEPDEDNSWSLVSRNLPELNECIQDLEKQSIEDFKQMSTPASEESVSNPASQMPAKLINDQDVENGEKEETLEQKQQFDDDDDVDNELEKPATPPIVKIEEQSYVQQSTSSPAKSEIKTENIESENDNDVQSEGFSSYDKEIKSICESIVTEIVKENQENNDYDDCDDNDEH</sequence>
<comment type="caution">
    <text evidence="2">The sequence shown here is derived from an EMBL/GenBank/DDBJ whole genome shotgun (WGS) entry which is preliminary data.</text>
</comment>
<feature type="region of interest" description="Disordered" evidence="1">
    <location>
        <begin position="295"/>
        <end position="371"/>
    </location>
</feature>
<feature type="compositionally biased region" description="Polar residues" evidence="1">
    <location>
        <begin position="338"/>
        <end position="348"/>
    </location>
</feature>
<feature type="non-terminal residue" evidence="2">
    <location>
        <position position="407"/>
    </location>
</feature>
<evidence type="ECO:0000313" key="2">
    <source>
        <dbReference type="EMBL" id="OTF78127.1"/>
    </source>
</evidence>
<dbReference type="InterPro" id="IPR028938">
    <property type="entry name" value="Rsf1-like"/>
</dbReference>
<evidence type="ECO:0000313" key="3">
    <source>
        <dbReference type="Proteomes" id="UP000194236"/>
    </source>
</evidence>
<gene>
    <name evidence="2" type="ORF">BLA29_006271</name>
</gene>
<evidence type="ECO:0008006" key="4">
    <source>
        <dbReference type="Google" id="ProtNLM"/>
    </source>
</evidence>
<feature type="region of interest" description="Disordered" evidence="1">
    <location>
        <begin position="1"/>
        <end position="60"/>
    </location>
</feature>
<dbReference type="GO" id="GO:0031213">
    <property type="term" value="C:RSF complex"/>
    <property type="evidence" value="ECO:0007669"/>
    <property type="project" value="InterPro"/>
</dbReference>
<feature type="compositionally biased region" description="Polar residues" evidence="1">
    <location>
        <begin position="1"/>
        <end position="11"/>
    </location>
</feature>
<reference evidence="2 3" key="1">
    <citation type="submission" date="2017-03" db="EMBL/GenBank/DDBJ databases">
        <title>Genome Survey of Euroglyphus maynei.</title>
        <authorList>
            <person name="Arlian L.G."/>
            <person name="Morgan M.S."/>
            <person name="Rider S.D."/>
        </authorList>
    </citation>
    <scope>NUCLEOTIDE SEQUENCE [LARGE SCALE GENOMIC DNA]</scope>
    <source>
        <strain evidence="2">Arlian Lab</strain>
        <tissue evidence="2">Whole body</tissue>
    </source>
</reference>
<name>A0A1Y3BD60_EURMA</name>
<feature type="non-terminal residue" evidence="2">
    <location>
        <position position="1"/>
    </location>
</feature>
<proteinExistence type="predicted"/>
<dbReference type="OrthoDB" id="10055895at2759"/>
<keyword evidence="3" id="KW-1185">Reference proteome</keyword>
<organism evidence="2 3">
    <name type="scientific">Euroglyphus maynei</name>
    <name type="common">Mayne's house dust mite</name>
    <dbReference type="NCBI Taxonomy" id="6958"/>
    <lineage>
        <taxon>Eukaryota</taxon>
        <taxon>Metazoa</taxon>
        <taxon>Ecdysozoa</taxon>
        <taxon>Arthropoda</taxon>
        <taxon>Chelicerata</taxon>
        <taxon>Arachnida</taxon>
        <taxon>Acari</taxon>
        <taxon>Acariformes</taxon>
        <taxon>Sarcoptiformes</taxon>
        <taxon>Astigmata</taxon>
        <taxon>Psoroptidia</taxon>
        <taxon>Analgoidea</taxon>
        <taxon>Pyroglyphidae</taxon>
        <taxon>Pyroglyphinae</taxon>
        <taxon>Euroglyphus</taxon>
    </lineage>
</organism>
<dbReference type="GO" id="GO:0045892">
    <property type="term" value="P:negative regulation of DNA-templated transcription"/>
    <property type="evidence" value="ECO:0007669"/>
    <property type="project" value="TreeGrafter"/>
</dbReference>
<dbReference type="PANTHER" id="PTHR14296">
    <property type="entry name" value="REMODELING AND SPACING FACTOR 1"/>
    <property type="match status" value="1"/>
</dbReference>
<protein>
    <recommendedName>
        <fullName evidence="4">Remodeling and spacing factor 1-like protein</fullName>
    </recommendedName>
</protein>
<evidence type="ECO:0000256" key="1">
    <source>
        <dbReference type="SAM" id="MobiDB-lite"/>
    </source>
</evidence>
<dbReference type="EMBL" id="MUJZ01029372">
    <property type="protein sequence ID" value="OTF78127.1"/>
    <property type="molecule type" value="Genomic_DNA"/>
</dbReference>
<dbReference type="PANTHER" id="PTHR14296:SF16">
    <property type="entry name" value="REMODELING AND SPACING FACTOR 1"/>
    <property type="match status" value="1"/>
</dbReference>
<accession>A0A1Y3BD60</accession>
<dbReference type="AlphaFoldDB" id="A0A1Y3BD60"/>